<keyword evidence="1" id="KW-0378">Hydrolase</keyword>
<dbReference type="PROSITE" id="PS01227">
    <property type="entry name" value="UPF0012"/>
    <property type="match status" value="1"/>
</dbReference>
<dbReference type="InterPro" id="IPR050345">
    <property type="entry name" value="Aliph_Amidase/BUP"/>
</dbReference>
<dbReference type="GO" id="GO:0050126">
    <property type="term" value="F:N-carbamoylputrescine amidase activity"/>
    <property type="evidence" value="ECO:0007669"/>
    <property type="project" value="TreeGrafter"/>
</dbReference>
<gene>
    <name evidence="4" type="ORF">TCHU04912_LOCUS22223</name>
</gene>
<dbReference type="AlphaFoldDB" id="A0A7S1T8W6"/>
<sequence>MSSGAVLVDEKPSPRPPTTVAVWQGPAVTGVTSANLTAVEGVLREAATQRNAALVVFPELFLCGYDCSKEQLQEGAAVGLDSDSLTRVAALAAELRVAVALPYAELASQSRLFNSCALFDATGALAANYRKVNLWGAWEKSTFCAGGPEELRCTHLKLAGDVVVRVGLAICYDLEFPEVARSLAVQGAELLLVPTALGAGPLDAATPLRTLPTRALENHVFVAYANLEGPALGATTQAVASFVGRSAIVGPDGEDIARAGVVTGGQLLCAALALDDYTATLERNPYLSDREARLAEGHYACLSPTPPQDSTSTTFDWGSYPPKPRRRGRASAMIIGEELVAGAVSPLLPDMFSIPNPTAEKQLGKRQAAMEGGTSAEGEAGNGTAAEAAEAAKTAAEEVEAEKKRRGRRVLCFKCSRPSRSICSLCGTSICSSSVGRPCFAQHVVDHVLASGWAPSAPTPNATQLPIPVPRDTNGKSS</sequence>
<dbReference type="PANTHER" id="PTHR43674">
    <property type="entry name" value="NITRILASE C965.09-RELATED"/>
    <property type="match status" value="1"/>
</dbReference>
<dbReference type="Pfam" id="PF00795">
    <property type="entry name" value="CN_hydrolase"/>
    <property type="match status" value="1"/>
</dbReference>
<feature type="region of interest" description="Disordered" evidence="2">
    <location>
        <begin position="361"/>
        <end position="391"/>
    </location>
</feature>
<dbReference type="SUPFAM" id="SSF56317">
    <property type="entry name" value="Carbon-nitrogen hydrolase"/>
    <property type="match status" value="1"/>
</dbReference>
<evidence type="ECO:0000313" key="4">
    <source>
        <dbReference type="EMBL" id="CAD9229436.1"/>
    </source>
</evidence>
<dbReference type="PANTHER" id="PTHR43674:SF2">
    <property type="entry name" value="BETA-UREIDOPROPIONASE"/>
    <property type="match status" value="1"/>
</dbReference>
<reference evidence="4" key="1">
    <citation type="submission" date="2021-01" db="EMBL/GenBank/DDBJ databases">
        <authorList>
            <person name="Corre E."/>
            <person name="Pelletier E."/>
            <person name="Niang G."/>
            <person name="Scheremetjew M."/>
            <person name="Finn R."/>
            <person name="Kale V."/>
            <person name="Holt S."/>
            <person name="Cochrane G."/>
            <person name="Meng A."/>
            <person name="Brown T."/>
            <person name="Cohen L."/>
        </authorList>
    </citation>
    <scope>NUCLEOTIDE SEQUENCE</scope>
    <source>
        <strain evidence="4">PLY429</strain>
    </source>
</reference>
<feature type="region of interest" description="Disordered" evidence="2">
    <location>
        <begin position="456"/>
        <end position="478"/>
    </location>
</feature>
<evidence type="ECO:0000256" key="2">
    <source>
        <dbReference type="SAM" id="MobiDB-lite"/>
    </source>
</evidence>
<feature type="region of interest" description="Disordered" evidence="2">
    <location>
        <begin position="301"/>
        <end position="327"/>
    </location>
</feature>
<proteinExistence type="predicted"/>
<evidence type="ECO:0000256" key="1">
    <source>
        <dbReference type="ARBA" id="ARBA00022801"/>
    </source>
</evidence>
<dbReference type="EMBL" id="HBGG01042995">
    <property type="protein sequence ID" value="CAD9229436.1"/>
    <property type="molecule type" value="Transcribed_RNA"/>
</dbReference>
<feature type="domain" description="CN hydrolase" evidence="3">
    <location>
        <begin position="18"/>
        <end position="274"/>
    </location>
</feature>
<evidence type="ECO:0000259" key="3">
    <source>
        <dbReference type="PROSITE" id="PS50263"/>
    </source>
</evidence>
<accession>A0A7S1T8W6</accession>
<dbReference type="PROSITE" id="PS50263">
    <property type="entry name" value="CN_HYDROLASE"/>
    <property type="match status" value="1"/>
</dbReference>
<name>A0A7S1T8W6_9CHLO</name>
<dbReference type="Gene3D" id="3.60.110.10">
    <property type="entry name" value="Carbon-nitrogen hydrolase"/>
    <property type="match status" value="1"/>
</dbReference>
<feature type="compositionally biased region" description="Low complexity" evidence="2">
    <location>
        <begin position="369"/>
        <end position="391"/>
    </location>
</feature>
<dbReference type="InterPro" id="IPR036526">
    <property type="entry name" value="C-N_Hydrolase_sf"/>
</dbReference>
<organism evidence="4">
    <name type="scientific">Tetraselmis chuii</name>
    <dbReference type="NCBI Taxonomy" id="63592"/>
    <lineage>
        <taxon>Eukaryota</taxon>
        <taxon>Viridiplantae</taxon>
        <taxon>Chlorophyta</taxon>
        <taxon>core chlorophytes</taxon>
        <taxon>Chlorodendrophyceae</taxon>
        <taxon>Chlorodendrales</taxon>
        <taxon>Chlorodendraceae</taxon>
        <taxon>Tetraselmis</taxon>
    </lineage>
</organism>
<dbReference type="GO" id="GO:0033388">
    <property type="term" value="P:putrescine biosynthetic process from arginine"/>
    <property type="evidence" value="ECO:0007669"/>
    <property type="project" value="TreeGrafter"/>
</dbReference>
<dbReference type="InterPro" id="IPR001110">
    <property type="entry name" value="UPF0012_CS"/>
</dbReference>
<dbReference type="InterPro" id="IPR003010">
    <property type="entry name" value="C-N_Hydrolase"/>
</dbReference>
<protein>
    <recommendedName>
        <fullName evidence="3">CN hydrolase domain-containing protein</fullName>
    </recommendedName>
</protein>